<feature type="domain" description="Integrase catalytic" evidence="18">
    <location>
        <begin position="639"/>
        <end position="807"/>
    </location>
</feature>
<dbReference type="Gene3D" id="3.30.420.10">
    <property type="entry name" value="Ribonuclease H-like superfamily/Ribonuclease H"/>
    <property type="match status" value="1"/>
</dbReference>
<dbReference type="InterPro" id="IPR036397">
    <property type="entry name" value="RNaseH_sf"/>
</dbReference>
<keyword evidence="8" id="KW-0378">Hydrolase</keyword>
<evidence type="ECO:0000256" key="11">
    <source>
        <dbReference type="ARBA" id="ARBA00022918"/>
    </source>
</evidence>
<keyword evidence="5" id="KW-0479">Metal-binding</keyword>
<feature type="domain" description="Chromo" evidence="16">
    <location>
        <begin position="945"/>
        <end position="1005"/>
    </location>
</feature>
<dbReference type="InterPro" id="IPR043502">
    <property type="entry name" value="DNA/RNA_pol_sf"/>
</dbReference>
<evidence type="ECO:0000259" key="18">
    <source>
        <dbReference type="PROSITE" id="PS50994"/>
    </source>
</evidence>
<dbReference type="Gene3D" id="2.40.50.40">
    <property type="match status" value="1"/>
</dbReference>
<evidence type="ECO:0000256" key="6">
    <source>
        <dbReference type="ARBA" id="ARBA00022750"/>
    </source>
</evidence>
<dbReference type="GO" id="GO:0004519">
    <property type="term" value="F:endonuclease activity"/>
    <property type="evidence" value="ECO:0007669"/>
    <property type="project" value="UniProtKB-KW"/>
</dbReference>
<dbReference type="GO" id="GO:0006508">
    <property type="term" value="P:proteolysis"/>
    <property type="evidence" value="ECO:0007669"/>
    <property type="project" value="UniProtKB-KW"/>
</dbReference>
<keyword evidence="14" id="KW-0233">DNA recombination</keyword>
<evidence type="ECO:0000256" key="14">
    <source>
        <dbReference type="ARBA" id="ARBA00023172"/>
    </source>
</evidence>
<dbReference type="InterPro" id="IPR041588">
    <property type="entry name" value="Integrase_H2C2"/>
</dbReference>
<gene>
    <name evidence="19" type="primary">ABSGL_01647.1 scaffold 2003</name>
</gene>
<evidence type="ECO:0008006" key="21">
    <source>
        <dbReference type="Google" id="ProtNLM"/>
    </source>
</evidence>
<evidence type="ECO:0000256" key="3">
    <source>
        <dbReference type="ARBA" id="ARBA00022695"/>
    </source>
</evidence>
<dbReference type="GO" id="GO:0006310">
    <property type="term" value="P:DNA recombination"/>
    <property type="evidence" value="ECO:0007669"/>
    <property type="project" value="UniProtKB-KW"/>
</dbReference>
<dbReference type="FunCoup" id="A0A168L886">
    <property type="interactions" value="2"/>
</dbReference>
<keyword evidence="4" id="KW-0540">Nuclease</keyword>
<dbReference type="PANTHER" id="PTHR37984">
    <property type="entry name" value="PROTEIN CBG26694"/>
    <property type="match status" value="1"/>
</dbReference>
<dbReference type="STRING" id="4829.A0A168L886"/>
<dbReference type="GO" id="GO:0004190">
    <property type="term" value="F:aspartic-type endopeptidase activity"/>
    <property type="evidence" value="ECO:0007669"/>
    <property type="project" value="UniProtKB-KW"/>
</dbReference>
<dbReference type="GO" id="GO:0005634">
    <property type="term" value="C:nucleus"/>
    <property type="evidence" value="ECO:0007669"/>
    <property type="project" value="UniProtKB-ARBA"/>
</dbReference>
<dbReference type="InterPro" id="IPR016197">
    <property type="entry name" value="Chromo-like_dom_sf"/>
</dbReference>
<reference evidence="19" key="1">
    <citation type="submission" date="2016-04" db="EMBL/GenBank/DDBJ databases">
        <authorList>
            <person name="Evans L.H."/>
            <person name="Alamgir A."/>
            <person name="Owens N."/>
            <person name="Weber N.D."/>
            <person name="Virtaneva K."/>
            <person name="Barbian K."/>
            <person name="Babar A."/>
            <person name="Rosenke K."/>
        </authorList>
    </citation>
    <scope>NUCLEOTIDE SEQUENCE [LARGE SCALE GENOMIC DNA]</scope>
    <source>
        <strain evidence="19">CBS 101.48</strain>
    </source>
</reference>
<feature type="domain" description="Reverse transcriptase" evidence="17">
    <location>
        <begin position="81"/>
        <end position="260"/>
    </location>
</feature>
<dbReference type="FunFam" id="3.30.70.270:FF:000063">
    <property type="entry name" value="Zinc knuckle domaincontaining protein"/>
    <property type="match status" value="1"/>
</dbReference>
<dbReference type="InterPro" id="IPR050951">
    <property type="entry name" value="Retrovirus_Pol_polyprotein"/>
</dbReference>
<evidence type="ECO:0000259" key="16">
    <source>
        <dbReference type="PROSITE" id="PS50013"/>
    </source>
</evidence>
<dbReference type="InterPro" id="IPR041373">
    <property type="entry name" value="RT_RNaseH"/>
</dbReference>
<dbReference type="OMA" id="YARICAP"/>
<keyword evidence="6" id="KW-0064">Aspartyl protease</keyword>
<keyword evidence="1" id="KW-0645">Protease</keyword>
<dbReference type="GO" id="GO:0046872">
    <property type="term" value="F:metal ion binding"/>
    <property type="evidence" value="ECO:0007669"/>
    <property type="project" value="UniProtKB-KW"/>
</dbReference>
<keyword evidence="10" id="KW-0229">DNA integration</keyword>
<dbReference type="SUPFAM" id="SSF56672">
    <property type="entry name" value="DNA/RNA polymerases"/>
    <property type="match status" value="1"/>
</dbReference>
<dbReference type="Pfam" id="PF00385">
    <property type="entry name" value="Chromo"/>
    <property type="match status" value="1"/>
</dbReference>
<evidence type="ECO:0000256" key="9">
    <source>
        <dbReference type="ARBA" id="ARBA00022842"/>
    </source>
</evidence>
<evidence type="ECO:0000256" key="1">
    <source>
        <dbReference type="ARBA" id="ARBA00022670"/>
    </source>
</evidence>
<dbReference type="InterPro" id="IPR012337">
    <property type="entry name" value="RNaseH-like_sf"/>
</dbReference>
<protein>
    <recommendedName>
        <fullName evidence="21">Reverse transcriptase</fullName>
    </recommendedName>
</protein>
<keyword evidence="12" id="KW-0239">DNA-directed DNA polymerase</keyword>
<dbReference type="CDD" id="cd00024">
    <property type="entry name" value="CD_CSD"/>
    <property type="match status" value="1"/>
</dbReference>
<keyword evidence="11" id="KW-0695">RNA-directed DNA polymerase</keyword>
<dbReference type="InterPro" id="IPR056924">
    <property type="entry name" value="SH3_Tf2-1"/>
</dbReference>
<dbReference type="PROSITE" id="PS50013">
    <property type="entry name" value="CHROMO_2"/>
    <property type="match status" value="1"/>
</dbReference>
<name>A0A168L886_ABSGL</name>
<dbReference type="CDD" id="cd09274">
    <property type="entry name" value="RNase_HI_RT_Ty3"/>
    <property type="match status" value="1"/>
</dbReference>
<dbReference type="Gene3D" id="3.10.10.10">
    <property type="entry name" value="HIV Type 1 Reverse Transcriptase, subunit A, domain 1"/>
    <property type="match status" value="1"/>
</dbReference>
<feature type="region of interest" description="Disordered" evidence="15">
    <location>
        <begin position="1"/>
        <end position="21"/>
    </location>
</feature>
<dbReference type="GO" id="GO:0003677">
    <property type="term" value="F:DNA binding"/>
    <property type="evidence" value="ECO:0007669"/>
    <property type="project" value="UniProtKB-KW"/>
</dbReference>
<evidence type="ECO:0000256" key="7">
    <source>
        <dbReference type="ARBA" id="ARBA00022759"/>
    </source>
</evidence>
<dbReference type="AlphaFoldDB" id="A0A168L886"/>
<keyword evidence="3" id="KW-0548">Nucleotidyltransferase</keyword>
<evidence type="ECO:0000256" key="5">
    <source>
        <dbReference type="ARBA" id="ARBA00022723"/>
    </source>
</evidence>
<evidence type="ECO:0000259" key="17">
    <source>
        <dbReference type="PROSITE" id="PS50878"/>
    </source>
</evidence>
<dbReference type="Pfam" id="PF17917">
    <property type="entry name" value="RT_RNaseH"/>
    <property type="match status" value="1"/>
</dbReference>
<evidence type="ECO:0000313" key="19">
    <source>
        <dbReference type="EMBL" id="SAL96256.1"/>
    </source>
</evidence>
<dbReference type="InterPro" id="IPR001584">
    <property type="entry name" value="Integrase_cat-core"/>
</dbReference>
<dbReference type="InParanoid" id="A0A168L886"/>
<evidence type="ECO:0000256" key="13">
    <source>
        <dbReference type="ARBA" id="ARBA00023125"/>
    </source>
</evidence>
<dbReference type="SMART" id="SM00298">
    <property type="entry name" value="CHROMO"/>
    <property type="match status" value="1"/>
</dbReference>
<keyword evidence="13" id="KW-0238">DNA-binding</keyword>
<keyword evidence="9" id="KW-0460">Magnesium</keyword>
<dbReference type="InterPro" id="IPR023780">
    <property type="entry name" value="Chromo_domain"/>
</dbReference>
<dbReference type="PANTHER" id="PTHR37984:SF5">
    <property type="entry name" value="PROTEIN NYNRIN-LIKE"/>
    <property type="match status" value="1"/>
</dbReference>
<dbReference type="SUPFAM" id="SSF54160">
    <property type="entry name" value="Chromo domain-like"/>
    <property type="match status" value="1"/>
</dbReference>
<dbReference type="InterPro" id="IPR000953">
    <property type="entry name" value="Chromo/chromo_shadow_dom"/>
</dbReference>
<sequence>MPSNQSTATDWQSSSTHPKIPHKYKDYFGAFSEEEANNLPDHKASDHHIPLVEGTQPPFGPIYSLSRDELTELSNYITANLKNGFIRQSTSPAGAPIMFVKKKDGSLRLCVDYRGLNKITIKNRYPLPLINEMIDRLSSSSIFTKLDIRNAYHRVRIAKGDEWKTAFRTRYGHFEYLVMPFGLTNAPASFQALINNVLREFLDICVVVYLDDILVFSTNQEDHDHHVKRVLKCLRDAGLYIKAEKCEFDKSEVEFLGFRIGAAGVSMDPAKVKTITDWPPPKTVHDVQVFLGFANFYRRFIRSYSKLTTPITNLLKKNTKFNWSEQTQQVFNQLKETFTTAPILQLFDPDLPCTIETDASNFAIAGVINQTGSDGILHPIAFYSRKMLPAEVNYDVYDKEMLAIIDSFKQWRHYLEGSPHQTVVLTDHRNLEYFMAAKKLNRRQARWAIELSTFNFVIQYRPGSKNTKADALSRRSDLFFEGGDTADKQPIRSLLRPDQFVVAAATTMMTIDPDQDLRDKIKNQAAHDAEYKRIIESMPNDPTMTEKGYRLDNDGLVLHNDRIYLPDDDNLKLDILKHHHDSPMAGHYGRAKTLDLVSRNYFFPGMQKYISRYMANCPTYIRGKPNRQAPSGHLRSLDIPDKPWSSISMDFIVGLPSSSDYDSIWVVVDRLTKMAHFVPCKDTITSEGLASLFITHIFRLHGLPQDIVSDRGALFTSKFWQELTRRLHIKSNLSTAFHPQSDGQTERTNSILEQYLRMYSNHQQDNWVDLLPLAEFSYNNAVQSSIKCSPFYANQGRHPRANITSVVNQDESVPAVDDLVHDISSIQQHLKEELDLAQQQQQQYYDQHHKPTPEYRVGDQVYLSTKNHKTQRPCTKLDHKRIGPFKIIAKVGSHAYKLELPPSIRIHPVFHVNLLTPATNKALQDVPGRIVEPPPPVEINGEEEWIVREVLDSRRRRGKIQYLVAWEGYSNPADNSWEPSHHLSNAAEKVKLFHQQYPDKPASRK</sequence>
<dbReference type="Pfam" id="PF00078">
    <property type="entry name" value="RVT_1"/>
    <property type="match status" value="1"/>
</dbReference>
<organism evidence="19">
    <name type="scientific">Absidia glauca</name>
    <name type="common">Pin mould</name>
    <dbReference type="NCBI Taxonomy" id="4829"/>
    <lineage>
        <taxon>Eukaryota</taxon>
        <taxon>Fungi</taxon>
        <taxon>Fungi incertae sedis</taxon>
        <taxon>Mucoromycota</taxon>
        <taxon>Mucoromycotina</taxon>
        <taxon>Mucoromycetes</taxon>
        <taxon>Mucorales</taxon>
        <taxon>Cunninghamellaceae</taxon>
        <taxon>Absidia</taxon>
    </lineage>
</organism>
<dbReference type="PROSITE" id="PS50994">
    <property type="entry name" value="INTEGRASE"/>
    <property type="match status" value="1"/>
</dbReference>
<dbReference type="InterPro" id="IPR000477">
    <property type="entry name" value="RT_dom"/>
</dbReference>
<dbReference type="GO" id="GO:0015074">
    <property type="term" value="P:DNA integration"/>
    <property type="evidence" value="ECO:0007669"/>
    <property type="project" value="UniProtKB-KW"/>
</dbReference>
<dbReference type="CDD" id="cd01647">
    <property type="entry name" value="RT_LTR"/>
    <property type="match status" value="1"/>
</dbReference>
<evidence type="ECO:0000256" key="8">
    <source>
        <dbReference type="ARBA" id="ARBA00022801"/>
    </source>
</evidence>
<evidence type="ECO:0000256" key="15">
    <source>
        <dbReference type="SAM" id="MobiDB-lite"/>
    </source>
</evidence>
<keyword evidence="20" id="KW-1185">Reference proteome</keyword>
<dbReference type="InterPro" id="IPR043128">
    <property type="entry name" value="Rev_trsase/Diguanyl_cyclase"/>
</dbReference>
<evidence type="ECO:0000256" key="12">
    <source>
        <dbReference type="ARBA" id="ARBA00022932"/>
    </source>
</evidence>
<dbReference type="OrthoDB" id="2447685at2759"/>
<accession>A0A168L886</accession>
<evidence type="ECO:0000256" key="2">
    <source>
        <dbReference type="ARBA" id="ARBA00022679"/>
    </source>
</evidence>
<feature type="compositionally biased region" description="Polar residues" evidence="15">
    <location>
        <begin position="1"/>
        <end position="17"/>
    </location>
</feature>
<dbReference type="GO" id="GO:0003964">
    <property type="term" value="F:RNA-directed DNA polymerase activity"/>
    <property type="evidence" value="ECO:0007669"/>
    <property type="project" value="UniProtKB-KW"/>
</dbReference>
<dbReference type="Gene3D" id="3.30.70.270">
    <property type="match status" value="2"/>
</dbReference>
<keyword evidence="2" id="KW-0808">Transferase</keyword>
<dbReference type="GO" id="GO:0003887">
    <property type="term" value="F:DNA-directed DNA polymerase activity"/>
    <property type="evidence" value="ECO:0007669"/>
    <property type="project" value="UniProtKB-KW"/>
</dbReference>
<evidence type="ECO:0000256" key="10">
    <source>
        <dbReference type="ARBA" id="ARBA00022908"/>
    </source>
</evidence>
<evidence type="ECO:0000256" key="4">
    <source>
        <dbReference type="ARBA" id="ARBA00022722"/>
    </source>
</evidence>
<keyword evidence="7" id="KW-0255">Endonuclease</keyword>
<dbReference type="Pfam" id="PF24626">
    <property type="entry name" value="SH3_Tf2-1"/>
    <property type="match status" value="1"/>
</dbReference>
<proteinExistence type="predicted"/>
<dbReference type="Pfam" id="PF17921">
    <property type="entry name" value="Integrase_H2C2"/>
    <property type="match status" value="1"/>
</dbReference>
<dbReference type="FunFam" id="3.30.420.10:FF:000032">
    <property type="entry name" value="Retrovirus-related Pol polyprotein from transposon 297-like Protein"/>
    <property type="match status" value="1"/>
</dbReference>
<dbReference type="SUPFAM" id="SSF53098">
    <property type="entry name" value="Ribonuclease H-like"/>
    <property type="match status" value="1"/>
</dbReference>
<evidence type="ECO:0000313" key="20">
    <source>
        <dbReference type="Proteomes" id="UP000078561"/>
    </source>
</evidence>
<dbReference type="EMBL" id="LT550868">
    <property type="protein sequence ID" value="SAL96256.1"/>
    <property type="molecule type" value="Genomic_DNA"/>
</dbReference>
<dbReference type="PROSITE" id="PS50878">
    <property type="entry name" value="RT_POL"/>
    <property type="match status" value="1"/>
</dbReference>
<dbReference type="Gene3D" id="1.10.340.70">
    <property type="match status" value="1"/>
</dbReference>
<dbReference type="Proteomes" id="UP000078561">
    <property type="component" value="Unassembled WGS sequence"/>
</dbReference>